<reference evidence="3 4" key="1">
    <citation type="journal article" date="2016" name="Nat. Commun.">
        <title>Thousands of microbial genomes shed light on interconnected biogeochemical processes in an aquifer system.</title>
        <authorList>
            <person name="Anantharaman K."/>
            <person name="Brown C.T."/>
            <person name="Hug L.A."/>
            <person name="Sharon I."/>
            <person name="Castelle C.J."/>
            <person name="Probst A.J."/>
            <person name="Thomas B.C."/>
            <person name="Singh A."/>
            <person name="Wilkins M.J."/>
            <person name="Karaoz U."/>
            <person name="Brodie E.L."/>
            <person name="Williams K.H."/>
            <person name="Hubbard S.S."/>
            <person name="Banfield J.F."/>
        </authorList>
    </citation>
    <scope>NUCLEOTIDE SEQUENCE [LARGE SCALE GENOMIC DNA]</scope>
</reference>
<proteinExistence type="predicted"/>
<keyword evidence="1" id="KW-0175">Coiled coil</keyword>
<feature type="transmembrane region" description="Helical" evidence="2">
    <location>
        <begin position="12"/>
        <end position="32"/>
    </location>
</feature>
<evidence type="ECO:0000313" key="3">
    <source>
        <dbReference type="EMBL" id="OGN10286.1"/>
    </source>
</evidence>
<gene>
    <name evidence="3" type="ORF">A3J46_00625</name>
</gene>
<evidence type="ECO:0000256" key="1">
    <source>
        <dbReference type="SAM" id="Coils"/>
    </source>
</evidence>
<evidence type="ECO:0000256" key="2">
    <source>
        <dbReference type="SAM" id="Phobius"/>
    </source>
</evidence>
<protein>
    <submittedName>
        <fullName evidence="3">Uncharacterized protein</fullName>
    </submittedName>
</protein>
<organism evidence="3 4">
    <name type="scientific">Candidatus Yanofskybacteria bacterium RIFCSPHIGHO2_02_FULL_41_11</name>
    <dbReference type="NCBI Taxonomy" id="1802675"/>
    <lineage>
        <taxon>Bacteria</taxon>
        <taxon>Candidatus Yanofskyibacteriota</taxon>
    </lineage>
</organism>
<evidence type="ECO:0000313" key="4">
    <source>
        <dbReference type="Proteomes" id="UP000177167"/>
    </source>
</evidence>
<keyword evidence="2" id="KW-0472">Membrane</keyword>
<dbReference type="Proteomes" id="UP000177167">
    <property type="component" value="Unassembled WGS sequence"/>
</dbReference>
<feature type="coiled-coil region" evidence="1">
    <location>
        <begin position="31"/>
        <end position="58"/>
    </location>
</feature>
<dbReference type="EMBL" id="MGJP01000011">
    <property type="protein sequence ID" value="OGN10286.1"/>
    <property type="molecule type" value="Genomic_DNA"/>
</dbReference>
<comment type="caution">
    <text evidence="3">The sequence shown here is derived from an EMBL/GenBank/DDBJ whole genome shotgun (WGS) entry which is preliminary data.</text>
</comment>
<name>A0A1F8FDD2_9BACT</name>
<dbReference type="AlphaFoldDB" id="A0A1F8FDD2"/>
<sequence length="95" mass="10588">MTAEYTKSINIFLLAAIVALALYYIIGANGLASVNYEVKILNDKLIQLDEEQAALLAQKAGIEETLITHEFARSHNMVEAKNISYIFEKSNVAQR</sequence>
<keyword evidence="2" id="KW-0812">Transmembrane</keyword>
<keyword evidence="2" id="KW-1133">Transmembrane helix</keyword>
<accession>A0A1F8FDD2</accession>